<dbReference type="InterPro" id="IPR002659">
    <property type="entry name" value="Glyco_trans_31"/>
</dbReference>
<feature type="chain" id="PRO_5018983552" description="Hexosyltransferase" evidence="12">
    <location>
        <begin position="20"/>
        <end position="411"/>
    </location>
</feature>
<gene>
    <name evidence="13" type="ORF">PXEA_LOCUS628</name>
</gene>
<dbReference type="FunFam" id="3.90.550.50:FF:000001">
    <property type="entry name" value="Hexosyltransferase"/>
    <property type="match status" value="1"/>
</dbReference>
<evidence type="ECO:0000256" key="10">
    <source>
        <dbReference type="ARBA" id="ARBA00023180"/>
    </source>
</evidence>
<keyword evidence="5" id="KW-0812">Transmembrane</keyword>
<evidence type="ECO:0000256" key="9">
    <source>
        <dbReference type="ARBA" id="ARBA00023136"/>
    </source>
</evidence>
<comment type="subcellular location">
    <subcellularLocation>
        <location evidence="1 11">Golgi apparatus membrane</location>
        <topology evidence="1 11">Single-pass type II membrane protein</topology>
    </subcellularLocation>
</comment>
<evidence type="ECO:0000256" key="11">
    <source>
        <dbReference type="RuleBase" id="RU363063"/>
    </source>
</evidence>
<keyword evidence="3 11" id="KW-0328">Glycosyltransferase</keyword>
<dbReference type="EMBL" id="CAAALY010001216">
    <property type="protein sequence ID" value="VEL07188.1"/>
    <property type="molecule type" value="Genomic_DNA"/>
</dbReference>
<sequence>MIIKIVVASILINAASVFAKIDTKQDMKITLQKYEKEALGDWEALVRLDATKSSASLRSLGRKCHPQKHHQASKWRQDQYRPLRNAFPAFTNSNFRSFPGDIDVLQAGCIFREGLALPPGHTLTPEIEEITLLINCPQVCAPWLGQNGVQSEDIDLLIMIKSKGSEVWPRDVLRRGWLNNSCWAGRNVRHVFLLGRESPNRYRDMREQKLKQESNKYGDIVMLNFLESYHNNTYKLILGYAWPLAFCKSARWVLYADSDMFIHSGNLLGLLSEISPEAGARMVVGNIQSSMHAMRAKKDRKSKWDMPNSEYPYNLYEQYPSGGSYIIGFQVLLDIYLATRFTKLIRIDDAFIGLALKKLQIAPWHTEGLVRRAAFEINETDIISFHQGRSLNVQLALWKSLQLDKLCVTAR</sequence>
<evidence type="ECO:0000256" key="6">
    <source>
        <dbReference type="ARBA" id="ARBA00022968"/>
    </source>
</evidence>
<dbReference type="GO" id="GO:0008194">
    <property type="term" value="F:UDP-glycosyltransferase activity"/>
    <property type="evidence" value="ECO:0007669"/>
    <property type="project" value="TreeGrafter"/>
</dbReference>
<evidence type="ECO:0000256" key="5">
    <source>
        <dbReference type="ARBA" id="ARBA00022692"/>
    </source>
</evidence>
<dbReference type="GO" id="GO:0006493">
    <property type="term" value="P:protein O-linked glycosylation"/>
    <property type="evidence" value="ECO:0007669"/>
    <property type="project" value="TreeGrafter"/>
</dbReference>
<evidence type="ECO:0000256" key="4">
    <source>
        <dbReference type="ARBA" id="ARBA00022679"/>
    </source>
</evidence>
<comment type="caution">
    <text evidence="13">The sequence shown here is derived from an EMBL/GenBank/DDBJ whole genome shotgun (WGS) entry which is preliminary data.</text>
</comment>
<keyword evidence="9" id="KW-0472">Membrane</keyword>
<evidence type="ECO:0000256" key="3">
    <source>
        <dbReference type="ARBA" id="ARBA00022676"/>
    </source>
</evidence>
<evidence type="ECO:0000256" key="7">
    <source>
        <dbReference type="ARBA" id="ARBA00022989"/>
    </source>
</evidence>
<feature type="signal peptide" evidence="12">
    <location>
        <begin position="1"/>
        <end position="19"/>
    </location>
</feature>
<evidence type="ECO:0000256" key="12">
    <source>
        <dbReference type="SAM" id="SignalP"/>
    </source>
</evidence>
<keyword evidence="14" id="KW-1185">Reference proteome</keyword>
<keyword evidence="12" id="KW-0732">Signal</keyword>
<keyword evidence="7" id="KW-1133">Transmembrane helix</keyword>
<dbReference type="PANTHER" id="PTHR11214:SF349">
    <property type="entry name" value="BETA-1,3-GALACTOSYLTRANSFERASE BRN"/>
    <property type="match status" value="1"/>
</dbReference>
<proteinExistence type="inferred from homology"/>
<evidence type="ECO:0000256" key="8">
    <source>
        <dbReference type="ARBA" id="ARBA00023034"/>
    </source>
</evidence>
<dbReference type="Proteomes" id="UP000784294">
    <property type="component" value="Unassembled WGS sequence"/>
</dbReference>
<dbReference type="GO" id="GO:0016758">
    <property type="term" value="F:hexosyltransferase activity"/>
    <property type="evidence" value="ECO:0007669"/>
    <property type="project" value="InterPro"/>
</dbReference>
<evidence type="ECO:0000256" key="1">
    <source>
        <dbReference type="ARBA" id="ARBA00004323"/>
    </source>
</evidence>
<keyword evidence="4" id="KW-0808">Transferase</keyword>
<keyword evidence="8 11" id="KW-0333">Golgi apparatus</keyword>
<dbReference type="Gene3D" id="3.90.550.50">
    <property type="match status" value="1"/>
</dbReference>
<organism evidence="13 14">
    <name type="scientific">Protopolystoma xenopodis</name>
    <dbReference type="NCBI Taxonomy" id="117903"/>
    <lineage>
        <taxon>Eukaryota</taxon>
        <taxon>Metazoa</taxon>
        <taxon>Spiralia</taxon>
        <taxon>Lophotrochozoa</taxon>
        <taxon>Platyhelminthes</taxon>
        <taxon>Monogenea</taxon>
        <taxon>Polyopisthocotylea</taxon>
        <taxon>Polystomatidea</taxon>
        <taxon>Polystomatidae</taxon>
        <taxon>Protopolystoma</taxon>
    </lineage>
</organism>
<accession>A0A448WAR5</accession>
<evidence type="ECO:0000313" key="13">
    <source>
        <dbReference type="EMBL" id="VEL07188.1"/>
    </source>
</evidence>
<dbReference type="EC" id="2.4.1.-" evidence="11"/>
<reference evidence="13" key="1">
    <citation type="submission" date="2018-11" db="EMBL/GenBank/DDBJ databases">
        <authorList>
            <consortium name="Pathogen Informatics"/>
        </authorList>
    </citation>
    <scope>NUCLEOTIDE SEQUENCE</scope>
</reference>
<evidence type="ECO:0000256" key="2">
    <source>
        <dbReference type="ARBA" id="ARBA00008661"/>
    </source>
</evidence>
<comment type="similarity">
    <text evidence="2 11">Belongs to the glycosyltransferase 31 family.</text>
</comment>
<name>A0A448WAR5_9PLAT</name>
<dbReference type="AlphaFoldDB" id="A0A448WAR5"/>
<keyword evidence="10" id="KW-0325">Glycoprotein</keyword>
<evidence type="ECO:0000313" key="14">
    <source>
        <dbReference type="Proteomes" id="UP000784294"/>
    </source>
</evidence>
<dbReference type="OrthoDB" id="2139606at2759"/>
<dbReference type="Pfam" id="PF01762">
    <property type="entry name" value="Galactosyl_T"/>
    <property type="match status" value="1"/>
</dbReference>
<keyword evidence="6" id="KW-0735">Signal-anchor</keyword>
<dbReference type="GO" id="GO:0000139">
    <property type="term" value="C:Golgi membrane"/>
    <property type="evidence" value="ECO:0007669"/>
    <property type="project" value="UniProtKB-SubCell"/>
</dbReference>
<dbReference type="PANTHER" id="PTHR11214">
    <property type="entry name" value="BETA-1,3-N-ACETYLGLUCOSAMINYLTRANSFERASE"/>
    <property type="match status" value="1"/>
</dbReference>
<protein>
    <recommendedName>
        <fullName evidence="11">Hexosyltransferase</fullName>
        <ecNumber evidence="11">2.4.1.-</ecNumber>
    </recommendedName>
</protein>